<evidence type="ECO:0000256" key="1">
    <source>
        <dbReference type="SAM" id="MobiDB-lite"/>
    </source>
</evidence>
<proteinExistence type="predicted"/>
<feature type="domain" description="NERD" evidence="2">
    <location>
        <begin position="74"/>
        <end position="188"/>
    </location>
</feature>
<accession>A0A8J3W967</accession>
<name>A0A8J3W967_9ACTN</name>
<reference evidence="3 4" key="1">
    <citation type="submission" date="2021-01" db="EMBL/GenBank/DDBJ databases">
        <title>Whole genome shotgun sequence of Planobispora longispora NBRC 13918.</title>
        <authorList>
            <person name="Komaki H."/>
            <person name="Tamura T."/>
        </authorList>
    </citation>
    <scope>NUCLEOTIDE SEQUENCE [LARGE SCALE GENOMIC DNA]</scope>
    <source>
        <strain evidence="3 4">NBRC 13918</strain>
    </source>
</reference>
<sequence>MLTSGIRFKNRYKESQDLGWRGRLALRAAGGALAFTVLALLWDWHAGLVAAGLAAPADMVYRRCTELPAVVRRGGLAGERATARMLRPLLGRGYVILHNRALPCSGKRVDHVVIGPRGIYVAESRRWRRCVRVAVGRGRLWIGRTPADREVRAVAAAAREIAEALRSECGRRVEVVPLLAVHGARLPRWGAIRASGVLLMRAPRVRPWITGQAVRLDTEQIVALGAAAERLLPPYAEGGAAPATEAGPEGDTGPVELESGGGLAGTGSGKRAGD</sequence>
<dbReference type="Proteomes" id="UP000616724">
    <property type="component" value="Unassembled WGS sequence"/>
</dbReference>
<evidence type="ECO:0000259" key="2">
    <source>
        <dbReference type="PROSITE" id="PS50965"/>
    </source>
</evidence>
<dbReference type="AlphaFoldDB" id="A0A8J3W967"/>
<comment type="caution">
    <text evidence="3">The sequence shown here is derived from an EMBL/GenBank/DDBJ whole genome shotgun (WGS) entry which is preliminary data.</text>
</comment>
<dbReference type="RefSeq" id="WP_377298832.1">
    <property type="nucleotide sequence ID" value="NZ_JBHSVB010000001.1"/>
</dbReference>
<dbReference type="PROSITE" id="PS50965">
    <property type="entry name" value="NERD"/>
    <property type="match status" value="1"/>
</dbReference>
<feature type="compositionally biased region" description="Gly residues" evidence="1">
    <location>
        <begin position="259"/>
        <end position="274"/>
    </location>
</feature>
<organism evidence="3 4">
    <name type="scientific">Planobispora longispora</name>
    <dbReference type="NCBI Taxonomy" id="28887"/>
    <lineage>
        <taxon>Bacteria</taxon>
        <taxon>Bacillati</taxon>
        <taxon>Actinomycetota</taxon>
        <taxon>Actinomycetes</taxon>
        <taxon>Streptosporangiales</taxon>
        <taxon>Streptosporangiaceae</taxon>
        <taxon>Planobispora</taxon>
    </lineage>
</organism>
<dbReference type="Pfam" id="PF08378">
    <property type="entry name" value="NERD"/>
    <property type="match status" value="1"/>
</dbReference>
<feature type="compositionally biased region" description="Low complexity" evidence="1">
    <location>
        <begin position="235"/>
        <end position="249"/>
    </location>
</feature>
<dbReference type="EMBL" id="BOOH01000060">
    <property type="protein sequence ID" value="GIH80492.1"/>
    <property type="molecule type" value="Genomic_DNA"/>
</dbReference>
<dbReference type="InterPro" id="IPR011528">
    <property type="entry name" value="NERD"/>
</dbReference>
<keyword evidence="4" id="KW-1185">Reference proteome</keyword>
<gene>
    <name evidence="3" type="ORF">Plo01_69210</name>
</gene>
<feature type="region of interest" description="Disordered" evidence="1">
    <location>
        <begin position="235"/>
        <end position="274"/>
    </location>
</feature>
<protein>
    <recommendedName>
        <fullName evidence="2">NERD domain-containing protein</fullName>
    </recommendedName>
</protein>
<evidence type="ECO:0000313" key="4">
    <source>
        <dbReference type="Proteomes" id="UP000616724"/>
    </source>
</evidence>
<evidence type="ECO:0000313" key="3">
    <source>
        <dbReference type="EMBL" id="GIH80492.1"/>
    </source>
</evidence>